<dbReference type="RefSeq" id="WP_381439803.1">
    <property type="nucleotide sequence ID" value="NZ_JBHSNO010000016.1"/>
</dbReference>
<proteinExistence type="predicted"/>
<reference evidence="3" key="1">
    <citation type="journal article" date="2019" name="Int. J. Syst. Evol. Microbiol.">
        <title>The Global Catalogue of Microorganisms (GCM) 10K type strain sequencing project: providing services to taxonomists for standard genome sequencing and annotation.</title>
        <authorList>
            <consortium name="The Broad Institute Genomics Platform"/>
            <consortium name="The Broad Institute Genome Sequencing Center for Infectious Disease"/>
            <person name="Wu L."/>
            <person name="Ma J."/>
        </authorList>
    </citation>
    <scope>NUCLEOTIDE SEQUENCE [LARGE SCALE GENOMIC DNA]</scope>
    <source>
        <strain evidence="3">CGMCC 4.1434</strain>
    </source>
</reference>
<feature type="transmembrane region" description="Helical" evidence="1">
    <location>
        <begin position="168"/>
        <end position="185"/>
    </location>
</feature>
<sequence length="829" mass="91953">MGVKYQKLFFLIMMLLLFTGTGFISSGNAESNEKPSKKTDIMDIITDQYGEFKEGGKSYYHLDAVSDKDVESYDEGKKFWADTYDKLFGWADVKENVGNKLSEMVNLVNNIVLDINMFLTYTMLVMYDLAYTADFTEKIIIELESLMSNITGISGGTFSIGNGLFGNLVKLIAVLAGVYALYIFIVKRAFFESFSSVFQTIIAFTIAILMFANYTALLTGANKITTDLSGFVVSLPSHSSGSESHIEDPRMKMKDSIWGMFVDRPYLYMQYGTHDVEVLGDGDRERGVRRVKNILKEPIGESRLTKVIEEEASQITYDNNMMKYSAVNSRLAFSYFYMMINGIVSFPIYLLSLCLILFQFWFMVIAALAPFALLIAAIPGQFNVMKRYFIELGIPLALKIFVSFIALIVFVISDIIYAGDFKSITGGSNPFYSFVGAATFNLLLFGTIFILRKRIKDIFSSGSNAIRELRESSGTFNAPFKKGMQNVATVGGAVAGGLAGGPAGAMTGAAIGGSIGRVATGEGGISDIAGSAVKAQHLAHLSKMSQSDKATNLSGLDKSKLDKFLDDKNLTPEMKKETMEAFEKAGINHLSDDELTEQFEQISGQGDLEGNFAESFAKGVSNNRKNKAVELEKDLLFPGRAQQRKQTKAVLSDTGMSPEMVDATMNALDRHGLQDVSSKELHTQHHKLKGQGNLSEGYAESFAKGIFDERKSIQLQKEKRDVYGEVEYELHMNKTMITNELANKGLPPEMINQTLDTLKSHGIDNLSQSEMKRHFDIVVEKAEQGEWKTGFANTFVSNIENERNAIELEKERKALLKGNNLKSFDEIPK</sequence>
<gene>
    <name evidence="2" type="ORF">ACFPRA_22665</name>
</gene>
<dbReference type="InterPro" id="IPR058112">
    <property type="entry name" value="CD3337_EF1877-like"/>
</dbReference>
<keyword evidence="1" id="KW-0812">Transmembrane</keyword>
<feature type="transmembrane region" description="Helical" evidence="1">
    <location>
        <begin position="431"/>
        <end position="451"/>
    </location>
</feature>
<feature type="transmembrane region" description="Helical" evidence="1">
    <location>
        <begin position="331"/>
        <end position="350"/>
    </location>
</feature>
<organism evidence="2 3">
    <name type="scientific">Sporosarcina soli</name>
    <dbReference type="NCBI Taxonomy" id="334736"/>
    <lineage>
        <taxon>Bacteria</taxon>
        <taxon>Bacillati</taxon>
        <taxon>Bacillota</taxon>
        <taxon>Bacilli</taxon>
        <taxon>Bacillales</taxon>
        <taxon>Caryophanaceae</taxon>
        <taxon>Sporosarcina</taxon>
    </lineage>
</organism>
<evidence type="ECO:0000313" key="3">
    <source>
        <dbReference type="Proteomes" id="UP001596109"/>
    </source>
</evidence>
<evidence type="ECO:0000256" key="1">
    <source>
        <dbReference type="SAM" id="Phobius"/>
    </source>
</evidence>
<protein>
    <submittedName>
        <fullName evidence="2">CD3337/EF1877 family mobilome membrane protein</fullName>
    </submittedName>
</protein>
<keyword evidence="1" id="KW-1133">Transmembrane helix</keyword>
<name>A0ABW0TRX7_9BACL</name>
<comment type="caution">
    <text evidence="2">The sequence shown here is derived from an EMBL/GenBank/DDBJ whole genome shotgun (WGS) entry which is preliminary data.</text>
</comment>
<dbReference type="Proteomes" id="UP001596109">
    <property type="component" value="Unassembled WGS sequence"/>
</dbReference>
<keyword evidence="1" id="KW-0472">Membrane</keyword>
<feature type="transmembrane region" description="Helical" evidence="1">
    <location>
        <begin position="396"/>
        <end position="419"/>
    </location>
</feature>
<dbReference type="NCBIfam" id="NF046089">
    <property type="entry name" value="CD3337_EF1877"/>
    <property type="match status" value="1"/>
</dbReference>
<evidence type="ECO:0000313" key="2">
    <source>
        <dbReference type="EMBL" id="MFC5591693.1"/>
    </source>
</evidence>
<dbReference type="EMBL" id="JBHSNO010000016">
    <property type="protein sequence ID" value="MFC5591693.1"/>
    <property type="molecule type" value="Genomic_DNA"/>
</dbReference>
<keyword evidence="3" id="KW-1185">Reference proteome</keyword>
<feature type="transmembrane region" description="Helical" evidence="1">
    <location>
        <begin position="356"/>
        <end position="376"/>
    </location>
</feature>
<feature type="transmembrane region" description="Helical" evidence="1">
    <location>
        <begin position="197"/>
        <end position="217"/>
    </location>
</feature>
<accession>A0ABW0TRX7</accession>